<keyword evidence="2" id="KW-0547">Nucleotide-binding</keyword>
<dbReference type="Gene3D" id="1.20.5.4130">
    <property type="match status" value="1"/>
</dbReference>
<dbReference type="Gene3D" id="1.10.8.430">
    <property type="entry name" value="Helical domain of apoptotic protease-activating factors"/>
    <property type="match status" value="1"/>
</dbReference>
<proteinExistence type="predicted"/>
<evidence type="ECO:0000259" key="8">
    <source>
        <dbReference type="Pfam" id="PF23598"/>
    </source>
</evidence>
<dbReference type="GO" id="GO:0051707">
    <property type="term" value="P:response to other organism"/>
    <property type="evidence" value="ECO:0007669"/>
    <property type="project" value="UniProtKB-ARBA"/>
</dbReference>
<evidence type="ECO:0008006" key="11">
    <source>
        <dbReference type="Google" id="ProtNLM"/>
    </source>
</evidence>
<dbReference type="GO" id="GO:0006952">
    <property type="term" value="P:defense response"/>
    <property type="evidence" value="ECO:0007669"/>
    <property type="project" value="UniProtKB-KW"/>
</dbReference>
<dbReference type="PRINTS" id="PR00364">
    <property type="entry name" value="DISEASERSIST"/>
</dbReference>
<dbReference type="Pfam" id="PF23598">
    <property type="entry name" value="LRR_14"/>
    <property type="match status" value="1"/>
</dbReference>
<gene>
    <name evidence="9" type="ORF">PVL29_020803</name>
</gene>
<feature type="domain" description="Disease resistance N-terminal" evidence="6">
    <location>
        <begin position="38"/>
        <end position="116"/>
    </location>
</feature>
<evidence type="ECO:0000256" key="4">
    <source>
        <dbReference type="ARBA" id="ARBA00022840"/>
    </source>
</evidence>
<dbReference type="EMBL" id="JARBHA010000016">
    <property type="protein sequence ID" value="KAJ9678724.1"/>
    <property type="molecule type" value="Genomic_DNA"/>
</dbReference>
<dbReference type="GO" id="GO:0043531">
    <property type="term" value="F:ADP binding"/>
    <property type="evidence" value="ECO:0007669"/>
    <property type="project" value="InterPro"/>
</dbReference>
<dbReference type="Proteomes" id="UP001168098">
    <property type="component" value="Unassembled WGS sequence"/>
</dbReference>
<dbReference type="Gene3D" id="3.40.50.300">
    <property type="entry name" value="P-loop containing nucleotide triphosphate hydrolases"/>
    <property type="match status" value="1"/>
</dbReference>
<keyword evidence="1" id="KW-0677">Repeat</keyword>
<evidence type="ECO:0000256" key="1">
    <source>
        <dbReference type="ARBA" id="ARBA00022737"/>
    </source>
</evidence>
<dbReference type="Gene3D" id="3.80.10.10">
    <property type="entry name" value="Ribonuclease Inhibitor"/>
    <property type="match status" value="1"/>
</dbReference>
<evidence type="ECO:0000256" key="3">
    <source>
        <dbReference type="ARBA" id="ARBA00022821"/>
    </source>
</evidence>
<keyword evidence="10" id="KW-1185">Reference proteome</keyword>
<feature type="domain" description="Disease resistance R13L4/SHOC-2-like LRR" evidence="8">
    <location>
        <begin position="593"/>
        <end position="809"/>
    </location>
</feature>
<organism evidence="9 10">
    <name type="scientific">Vitis rotundifolia</name>
    <name type="common">Muscadine grape</name>
    <dbReference type="NCBI Taxonomy" id="103349"/>
    <lineage>
        <taxon>Eukaryota</taxon>
        <taxon>Viridiplantae</taxon>
        <taxon>Streptophyta</taxon>
        <taxon>Embryophyta</taxon>
        <taxon>Tracheophyta</taxon>
        <taxon>Spermatophyta</taxon>
        <taxon>Magnoliopsida</taxon>
        <taxon>eudicotyledons</taxon>
        <taxon>Gunneridae</taxon>
        <taxon>Pentapetalae</taxon>
        <taxon>rosids</taxon>
        <taxon>Vitales</taxon>
        <taxon>Vitaceae</taxon>
        <taxon>Viteae</taxon>
        <taxon>Vitis</taxon>
    </lineage>
</organism>
<dbReference type="PANTHER" id="PTHR36766">
    <property type="entry name" value="PLANT BROAD-SPECTRUM MILDEW RESISTANCE PROTEIN RPW8"/>
    <property type="match status" value="1"/>
</dbReference>
<dbReference type="InterPro" id="IPR027417">
    <property type="entry name" value="P-loop_NTPase"/>
</dbReference>
<evidence type="ECO:0000313" key="9">
    <source>
        <dbReference type="EMBL" id="KAJ9678724.1"/>
    </source>
</evidence>
<evidence type="ECO:0000259" key="6">
    <source>
        <dbReference type="Pfam" id="PF18052"/>
    </source>
</evidence>
<dbReference type="InterPro" id="IPR042197">
    <property type="entry name" value="Apaf_helical"/>
</dbReference>
<dbReference type="Pfam" id="PF23559">
    <property type="entry name" value="WHD_DRP"/>
    <property type="match status" value="1"/>
</dbReference>
<dbReference type="FunFam" id="1.10.10.10:FF:000322">
    <property type="entry name" value="Probable disease resistance protein At1g63360"/>
    <property type="match status" value="1"/>
</dbReference>
<feature type="domain" description="NB-ARC" evidence="5">
    <location>
        <begin position="198"/>
        <end position="368"/>
    </location>
</feature>
<keyword evidence="3" id="KW-0611">Plant defense</keyword>
<dbReference type="InterPro" id="IPR032675">
    <property type="entry name" value="LRR_dom_sf"/>
</dbReference>
<evidence type="ECO:0000256" key="2">
    <source>
        <dbReference type="ARBA" id="ARBA00022741"/>
    </source>
</evidence>
<dbReference type="PANTHER" id="PTHR36766:SF61">
    <property type="entry name" value="NB-ARC DOMAIN DISEASE RESISTANCE PROTEIN"/>
    <property type="match status" value="1"/>
</dbReference>
<sequence length="919" mass="104850">MAFALSSPLPFLLSDPLFALFSFVHNMAESFAFNIADRLLGKATSLVVEQVCLAGVVYSELENLKATLSTVRAVLLDAEKQQVNNHQLTDWLGKLKDCFYDAEDVLDEFEYDSLLRVVVSEGGIKRKVRHFFSSSNPLAFRFKMGNKMKEVRERLDKVAADADKFNLKKMGVNVPVPVLNRKRENYSFVRASDVIGRDDDKENIIQLLMQSSVEENASILPLVGIGGLGKTTLAKLVYNDGRVVAHFQKRMWVCVSDEFDVKRIIKEIITSATHGKCDDLPMDELARLLRNVLDDNKFLLILDDVWSKNRDKWLELKALLDGGAKGSKIIVTTRDKLVASVMGTCPMYELKGLSDEECLSLFIKFAFNDGRDKQYPRLVGIGKDIVKKCKGLPLAVRTLGGLLYLKAEEKDWLRVQDSEIWKLEQKKDDVLPALKLSYDELPFYLKQCFASCSLYPKDFQFFNIPLIEMWMAQGLIQPSEQNEEMEDIGNRYIDELLQKSFFQDVEEGVLGFLYSFKMHDLVHDLALLVAQSECSMLNFDSENISTKVRHVSILETNETKEEETISRFFGKLNNVRTISFLDSDVGPKCESFVITCLLRFKYMRVLGVQYSSFEELPNSICNLMHLRYLDLRDNKSIKRLPNSIWKLQHLQILHLARCDSFEELPRNVGKMMSLRHLSVTTQQMAFPHKEKEVGRRCFDSLRILGIGNCPYLESLMEGMRSFTTLRTLIIVQCPRLSSLPKHLPALENLIIEDCESLDLGNRNGEKEGNIQGFGSLRNLLISGLPKLEILPRWLFQVPTSNTLLYLSIDYCENFRALSEEEESLSLTSLDTLVIRRCSQLLALPEGMGHLTALRQLQIERCRNLAALPEKMCRLTALTHLKIGGCFELAERCDPRTGKDWNKIAHVQDIYLDGQKIQVT</sequence>
<dbReference type="SUPFAM" id="SSF52540">
    <property type="entry name" value="P-loop containing nucleoside triphosphate hydrolases"/>
    <property type="match status" value="1"/>
</dbReference>
<dbReference type="FunFam" id="3.40.50.300:FF:001091">
    <property type="entry name" value="Probable disease resistance protein At1g61300"/>
    <property type="match status" value="1"/>
</dbReference>
<dbReference type="Pfam" id="PF18052">
    <property type="entry name" value="Rx_N"/>
    <property type="match status" value="1"/>
</dbReference>
<feature type="domain" description="Disease resistance protein winged helix" evidence="7">
    <location>
        <begin position="454"/>
        <end position="526"/>
    </location>
</feature>
<dbReference type="InterPro" id="IPR058922">
    <property type="entry name" value="WHD_DRP"/>
</dbReference>
<evidence type="ECO:0000259" key="5">
    <source>
        <dbReference type="Pfam" id="PF00931"/>
    </source>
</evidence>
<dbReference type="AlphaFoldDB" id="A0AA38YY09"/>
<accession>A0AA38YY09</accession>
<dbReference type="GO" id="GO:0005524">
    <property type="term" value="F:ATP binding"/>
    <property type="evidence" value="ECO:0007669"/>
    <property type="project" value="UniProtKB-KW"/>
</dbReference>
<keyword evidence="4" id="KW-0067">ATP-binding</keyword>
<evidence type="ECO:0000313" key="10">
    <source>
        <dbReference type="Proteomes" id="UP001168098"/>
    </source>
</evidence>
<evidence type="ECO:0000259" key="7">
    <source>
        <dbReference type="Pfam" id="PF23559"/>
    </source>
</evidence>
<dbReference type="InterPro" id="IPR041118">
    <property type="entry name" value="Rx_N"/>
</dbReference>
<dbReference type="InterPro" id="IPR002182">
    <property type="entry name" value="NB-ARC"/>
</dbReference>
<reference evidence="9 10" key="1">
    <citation type="journal article" date="2023" name="BMC Biotechnol.">
        <title>Vitis rotundifolia cv Carlos genome sequencing.</title>
        <authorList>
            <person name="Huff M."/>
            <person name="Hulse-Kemp A."/>
            <person name="Scheffler B."/>
            <person name="Youngblood R."/>
            <person name="Simpson S."/>
            <person name="Babiker E."/>
            <person name="Staton M."/>
        </authorList>
    </citation>
    <scope>NUCLEOTIDE SEQUENCE [LARGE SCALE GENOMIC DNA]</scope>
    <source>
        <tissue evidence="9">Leaf</tissue>
    </source>
</reference>
<dbReference type="SUPFAM" id="SSF52058">
    <property type="entry name" value="L domain-like"/>
    <property type="match status" value="1"/>
</dbReference>
<comment type="caution">
    <text evidence="9">The sequence shown here is derived from an EMBL/GenBank/DDBJ whole genome shotgun (WGS) entry which is preliminary data.</text>
</comment>
<dbReference type="Pfam" id="PF00931">
    <property type="entry name" value="NB-ARC"/>
    <property type="match status" value="1"/>
</dbReference>
<name>A0AA38YY09_VITRO</name>
<protein>
    <recommendedName>
        <fullName evidence="11">Disease resistance protein RGA3</fullName>
    </recommendedName>
</protein>
<dbReference type="InterPro" id="IPR055414">
    <property type="entry name" value="LRR_R13L4/SHOC2-like"/>
</dbReference>